<evidence type="ECO:0000256" key="1">
    <source>
        <dbReference type="SAM" id="Phobius"/>
    </source>
</evidence>
<dbReference type="Proteomes" id="UP000019277">
    <property type="component" value="Unassembled WGS sequence"/>
</dbReference>
<accession>W7J5G6</accession>
<sequence>MGLPLLLAAAFDLSAGVWIPLLAVGLIAAGVIGRRLYEQWTLSVRPHREPLREPIPEPAPQPVVEDVVVEGVQLRSAAPDYRFTFSCRVHWHSLVPGTHGDRAIRSILDRAARVTASIRPEELDAAARAVTAEVEARRPDGHGVGTWASEVVLALPEEDARRLARMAELRKDEELWDRERAQERNMRRYLTDDVFETPGSAVAWWLAGHRAEPVQTLDLAPTLARLSAIIRGELEPSSVTSPVLEPKSLFERICDVVDSVHEDQGRRLVLVHDLARVLDGNGQSALSGELRNRYGVDDLSMVVDDGSG</sequence>
<evidence type="ECO:0000313" key="2">
    <source>
        <dbReference type="EMBL" id="EWC64226.1"/>
    </source>
</evidence>
<keyword evidence="3" id="KW-1185">Reference proteome</keyword>
<protein>
    <submittedName>
        <fullName evidence="2">Uncharacterized protein</fullName>
    </submittedName>
</protein>
<proteinExistence type="predicted"/>
<keyword evidence="1" id="KW-0812">Transmembrane</keyword>
<keyword evidence="1" id="KW-0472">Membrane</keyword>
<comment type="caution">
    <text evidence="2">The sequence shown here is derived from an EMBL/GenBank/DDBJ whole genome shotgun (WGS) entry which is preliminary data.</text>
</comment>
<dbReference type="eggNOG" id="ENOG5031D4Y">
    <property type="taxonomic scope" value="Bacteria"/>
</dbReference>
<feature type="transmembrane region" description="Helical" evidence="1">
    <location>
        <begin position="6"/>
        <end position="32"/>
    </location>
</feature>
<evidence type="ECO:0000313" key="3">
    <source>
        <dbReference type="Proteomes" id="UP000019277"/>
    </source>
</evidence>
<dbReference type="STRING" id="909613.UO65_0431"/>
<dbReference type="AlphaFoldDB" id="W7J5G6"/>
<dbReference type="EMBL" id="AYXG01000018">
    <property type="protein sequence ID" value="EWC64226.1"/>
    <property type="molecule type" value="Genomic_DNA"/>
</dbReference>
<reference evidence="2 3" key="1">
    <citation type="journal article" date="2014" name="Genome Announc.">
        <title>Draft Genome Sequence of the Antitrypanosomally Active Sponge-Associated Bacterium Actinokineospora sp. Strain EG49.</title>
        <authorList>
            <person name="Harjes J."/>
            <person name="Ryu T."/>
            <person name="Abdelmohsen U.R."/>
            <person name="Moitinho-Silva L."/>
            <person name="Horn H."/>
            <person name="Ravasi T."/>
            <person name="Hentschel U."/>
        </authorList>
    </citation>
    <scope>NUCLEOTIDE SEQUENCE [LARGE SCALE GENOMIC DNA]</scope>
    <source>
        <strain evidence="2 3">EG49</strain>
    </source>
</reference>
<gene>
    <name evidence="2" type="ORF">UO65_0431</name>
</gene>
<keyword evidence="1" id="KW-1133">Transmembrane helix</keyword>
<organism evidence="2 3">
    <name type="scientific">Actinokineospora spheciospongiae</name>
    <dbReference type="NCBI Taxonomy" id="909613"/>
    <lineage>
        <taxon>Bacteria</taxon>
        <taxon>Bacillati</taxon>
        <taxon>Actinomycetota</taxon>
        <taxon>Actinomycetes</taxon>
        <taxon>Pseudonocardiales</taxon>
        <taxon>Pseudonocardiaceae</taxon>
        <taxon>Actinokineospora</taxon>
    </lineage>
</organism>
<name>W7J5G6_9PSEU</name>